<dbReference type="FunFam" id="3.90.176.10:FF:000001">
    <property type="entry name" value="NAD(P)(+)--arginine ADP-ribosyltransferase"/>
    <property type="match status" value="1"/>
</dbReference>
<dbReference type="PRINTS" id="PR00970">
    <property type="entry name" value="RIBTRNSFRASE"/>
</dbReference>
<comment type="catalytic activity">
    <reaction evidence="9 10">
        <text>L-arginyl-[protein] + NAD(+) = N(omega)-(ADP-D-ribosyl)-L-arginyl-[protein] + nicotinamide + H(+)</text>
        <dbReference type="Rhea" id="RHEA:19149"/>
        <dbReference type="Rhea" id="RHEA-COMP:10532"/>
        <dbReference type="Rhea" id="RHEA-COMP:15087"/>
        <dbReference type="ChEBI" id="CHEBI:15378"/>
        <dbReference type="ChEBI" id="CHEBI:17154"/>
        <dbReference type="ChEBI" id="CHEBI:29965"/>
        <dbReference type="ChEBI" id="CHEBI:57540"/>
        <dbReference type="ChEBI" id="CHEBI:142554"/>
        <dbReference type="EC" id="2.4.2.31"/>
    </reaction>
</comment>
<organism evidence="11 12">
    <name type="scientific">Periophthalmus magnuspinnatus</name>
    <dbReference type="NCBI Taxonomy" id="409849"/>
    <lineage>
        <taxon>Eukaryota</taxon>
        <taxon>Metazoa</taxon>
        <taxon>Chordata</taxon>
        <taxon>Craniata</taxon>
        <taxon>Vertebrata</taxon>
        <taxon>Euteleostomi</taxon>
        <taxon>Actinopterygii</taxon>
        <taxon>Neopterygii</taxon>
        <taxon>Teleostei</taxon>
        <taxon>Neoteleostei</taxon>
        <taxon>Acanthomorphata</taxon>
        <taxon>Gobiaria</taxon>
        <taxon>Gobiiformes</taxon>
        <taxon>Gobioidei</taxon>
        <taxon>Gobiidae</taxon>
        <taxon>Oxudercinae</taxon>
        <taxon>Periophthalmus</taxon>
    </lineage>
</organism>
<evidence type="ECO:0000256" key="2">
    <source>
        <dbReference type="ARBA" id="ARBA00022676"/>
    </source>
</evidence>
<keyword evidence="3 10" id="KW-0808">Transferase</keyword>
<dbReference type="EC" id="2.4.2.31" evidence="10"/>
<keyword evidence="7 10" id="KW-0520">NAD</keyword>
<evidence type="ECO:0000256" key="1">
    <source>
        <dbReference type="ARBA" id="ARBA00009558"/>
    </source>
</evidence>
<keyword evidence="5" id="KW-0732">Signal</keyword>
<keyword evidence="6 10" id="KW-0521">NADP</keyword>
<evidence type="ECO:0000256" key="10">
    <source>
        <dbReference type="RuleBase" id="RU361228"/>
    </source>
</evidence>
<accession>A0A3B3ZDT5</accession>
<dbReference type="PANTHER" id="PTHR10339:SF27">
    <property type="entry name" value="NAD(P)(+)--ARGININE ADP-RIBOSYLTRANSFERASE"/>
    <property type="match status" value="1"/>
</dbReference>
<evidence type="ECO:0000313" key="11">
    <source>
        <dbReference type="Ensembl" id="ENSPMGP00000002722.1"/>
    </source>
</evidence>
<evidence type="ECO:0000256" key="5">
    <source>
        <dbReference type="ARBA" id="ARBA00022729"/>
    </source>
</evidence>
<keyword evidence="2 10" id="KW-0328">Glycosyltransferase</keyword>
<dbReference type="Gene3D" id="3.90.176.10">
    <property type="entry name" value="Toxin ADP-ribosyltransferase, Chain A, domain 1"/>
    <property type="match status" value="1"/>
</dbReference>
<dbReference type="PROSITE" id="PS51996">
    <property type="entry name" value="TR_MART"/>
    <property type="match status" value="1"/>
</dbReference>
<keyword evidence="4" id="KW-0548">Nucleotidyltransferase</keyword>
<reference evidence="11" key="1">
    <citation type="submission" date="2025-08" db="UniProtKB">
        <authorList>
            <consortium name="Ensembl"/>
        </authorList>
    </citation>
    <scope>IDENTIFICATION</scope>
</reference>
<dbReference type="InterPro" id="IPR000768">
    <property type="entry name" value="ART"/>
</dbReference>
<dbReference type="GO" id="GO:0106274">
    <property type="term" value="F:NAD+-protein-arginine ADP-ribosyltransferase activity"/>
    <property type="evidence" value="ECO:0007669"/>
    <property type="project" value="UniProtKB-EC"/>
</dbReference>
<evidence type="ECO:0000256" key="8">
    <source>
        <dbReference type="ARBA" id="ARBA00023157"/>
    </source>
</evidence>
<dbReference type="InterPro" id="IPR050999">
    <property type="entry name" value="ADP-ribosyltransferase_ARG"/>
</dbReference>
<dbReference type="PANTHER" id="PTHR10339">
    <property type="entry name" value="ADP-RIBOSYLTRANSFERASE"/>
    <property type="match status" value="1"/>
</dbReference>
<evidence type="ECO:0000313" key="12">
    <source>
        <dbReference type="Proteomes" id="UP000261520"/>
    </source>
</evidence>
<sequence>TLHISMVTFVNCLCAGIDLKMWSEPAQPHVLALDMALDSVDDMYNGCEKEMEAKVRKEYLPLEKNIIQNNFPAAWSVAENYYNKIWKKRGKKRPSTSLSKEQIMSIYMYSLEVPNVYIDFNNAVRTQGPVYKNSFKYHALHYFLTTAIQKLNARRVGAERCVTVYRRVNAYFTQDCLNKLVRFGSFTSASLGSYPNPARFGDKSCFEITTCFGADVSLFSKVGEAEREVLAPPYEVFKVTQIRKRSENSDLPCEFVYTLNRESRNQSKYNTECADNEGTPLQHD</sequence>
<dbReference type="SUPFAM" id="SSF56399">
    <property type="entry name" value="ADP-ribosylation"/>
    <property type="match status" value="1"/>
</dbReference>
<evidence type="ECO:0000256" key="7">
    <source>
        <dbReference type="ARBA" id="ARBA00023027"/>
    </source>
</evidence>
<evidence type="ECO:0000256" key="4">
    <source>
        <dbReference type="ARBA" id="ARBA00022695"/>
    </source>
</evidence>
<dbReference type="AlphaFoldDB" id="A0A3B3ZDT5"/>
<dbReference type="Pfam" id="PF01129">
    <property type="entry name" value="ART"/>
    <property type="match status" value="1"/>
</dbReference>
<dbReference type="GO" id="GO:0016779">
    <property type="term" value="F:nucleotidyltransferase activity"/>
    <property type="evidence" value="ECO:0007669"/>
    <property type="project" value="UniProtKB-KW"/>
</dbReference>
<reference evidence="11" key="2">
    <citation type="submission" date="2025-09" db="UniProtKB">
        <authorList>
            <consortium name="Ensembl"/>
        </authorList>
    </citation>
    <scope>IDENTIFICATION</scope>
</reference>
<comment type="similarity">
    <text evidence="1 10">Belongs to the Arg-specific ADP-ribosyltransferase family.</text>
</comment>
<protein>
    <recommendedName>
        <fullName evidence="10">NAD(P)(+)--arginine ADP-ribosyltransferase</fullName>
        <ecNumber evidence="10">2.4.2.31</ecNumber>
    </recommendedName>
    <alternativeName>
        <fullName evidence="10">Mono(ADP-ribosyl)transferase</fullName>
    </alternativeName>
</protein>
<keyword evidence="8" id="KW-1015">Disulfide bond</keyword>
<evidence type="ECO:0000256" key="6">
    <source>
        <dbReference type="ARBA" id="ARBA00022857"/>
    </source>
</evidence>
<dbReference type="Ensembl" id="ENSPMGT00000002882.1">
    <property type="protein sequence ID" value="ENSPMGP00000002722.1"/>
    <property type="gene ID" value="ENSPMGG00000002374.1"/>
</dbReference>
<dbReference type="GO" id="GO:0003950">
    <property type="term" value="F:NAD+ poly-ADP-ribosyltransferase activity"/>
    <property type="evidence" value="ECO:0007669"/>
    <property type="project" value="TreeGrafter"/>
</dbReference>
<keyword evidence="12" id="KW-1185">Reference proteome</keyword>
<name>A0A3B3ZDT5_9GOBI</name>
<dbReference type="Proteomes" id="UP000261520">
    <property type="component" value="Unplaced"/>
</dbReference>
<proteinExistence type="inferred from homology"/>
<evidence type="ECO:0000256" key="9">
    <source>
        <dbReference type="ARBA" id="ARBA00047597"/>
    </source>
</evidence>
<evidence type="ECO:0000256" key="3">
    <source>
        <dbReference type="ARBA" id="ARBA00022679"/>
    </source>
</evidence>